<evidence type="ECO:0000259" key="8">
    <source>
        <dbReference type="PROSITE" id="PS51180"/>
    </source>
</evidence>
<accession>A0ABR3GD19</accession>
<feature type="compositionally biased region" description="Low complexity" evidence="7">
    <location>
        <begin position="991"/>
        <end position="1004"/>
    </location>
</feature>
<organism evidence="9 10">
    <name type="scientific">Discina gigas</name>
    <dbReference type="NCBI Taxonomy" id="1032678"/>
    <lineage>
        <taxon>Eukaryota</taxon>
        <taxon>Fungi</taxon>
        <taxon>Dikarya</taxon>
        <taxon>Ascomycota</taxon>
        <taxon>Pezizomycotina</taxon>
        <taxon>Pezizomycetes</taxon>
        <taxon>Pezizales</taxon>
        <taxon>Discinaceae</taxon>
        <taxon>Discina</taxon>
    </lineage>
</organism>
<dbReference type="Gene3D" id="1.20.140.50">
    <property type="entry name" value="alix/aip1 like domains"/>
    <property type="match status" value="1"/>
</dbReference>
<feature type="compositionally biased region" description="Pro residues" evidence="7">
    <location>
        <begin position="840"/>
        <end position="850"/>
    </location>
</feature>
<evidence type="ECO:0000313" key="9">
    <source>
        <dbReference type="EMBL" id="KAL0633857.1"/>
    </source>
</evidence>
<keyword evidence="10" id="KW-1185">Reference proteome</keyword>
<dbReference type="InterPro" id="IPR038499">
    <property type="entry name" value="BRO1_sf"/>
</dbReference>
<name>A0ABR3GD19_9PEZI</name>
<keyword evidence="6" id="KW-0175">Coiled coil</keyword>
<evidence type="ECO:0000256" key="1">
    <source>
        <dbReference type="ARBA" id="ARBA00004177"/>
    </source>
</evidence>
<feature type="compositionally biased region" description="Polar residues" evidence="7">
    <location>
        <begin position="806"/>
        <end position="824"/>
    </location>
</feature>
<evidence type="ECO:0000313" key="10">
    <source>
        <dbReference type="Proteomes" id="UP001447188"/>
    </source>
</evidence>
<dbReference type="Gene3D" id="1.20.120.560">
    <property type="entry name" value="alix/aip1 in complex with the ypdl late domain"/>
    <property type="match status" value="1"/>
</dbReference>
<dbReference type="Gene3D" id="1.25.40.280">
    <property type="entry name" value="alix/aip1 like domains"/>
    <property type="match status" value="1"/>
</dbReference>
<proteinExistence type="predicted"/>
<dbReference type="InterPro" id="IPR025304">
    <property type="entry name" value="ALIX_V_dom"/>
</dbReference>
<evidence type="ECO:0000256" key="2">
    <source>
        <dbReference type="ARBA" id="ARBA00004496"/>
    </source>
</evidence>
<protein>
    <recommendedName>
        <fullName evidence="5">BRO domain-containing protein 1</fullName>
    </recommendedName>
</protein>
<feature type="domain" description="BRO1" evidence="8">
    <location>
        <begin position="5"/>
        <end position="406"/>
    </location>
</feature>
<feature type="compositionally biased region" description="Pro residues" evidence="7">
    <location>
        <begin position="947"/>
        <end position="961"/>
    </location>
</feature>
<reference evidence="9 10" key="1">
    <citation type="submission" date="2024-02" db="EMBL/GenBank/DDBJ databases">
        <title>Discinaceae phylogenomics.</title>
        <authorList>
            <person name="Dirks A.C."/>
            <person name="James T.Y."/>
        </authorList>
    </citation>
    <scope>NUCLEOTIDE SEQUENCE [LARGE SCALE GENOMIC DNA]</scope>
    <source>
        <strain evidence="9 10">ACD0624</strain>
    </source>
</reference>
<comment type="subcellular location">
    <subcellularLocation>
        <location evidence="2">Cytoplasm</location>
    </subcellularLocation>
    <subcellularLocation>
        <location evidence="1">Endosome</location>
    </subcellularLocation>
</comment>
<comment type="caution">
    <text evidence="9">The sequence shown here is derived from an EMBL/GenBank/DDBJ whole genome shotgun (WGS) entry which is preliminary data.</text>
</comment>
<keyword evidence="4" id="KW-0967">Endosome</keyword>
<dbReference type="PROSITE" id="PS51180">
    <property type="entry name" value="BRO1"/>
    <property type="match status" value="1"/>
</dbReference>
<dbReference type="InterPro" id="IPR004328">
    <property type="entry name" value="BRO1_dom"/>
</dbReference>
<keyword evidence="3" id="KW-0963">Cytoplasm</keyword>
<sequence length="1014" mass="113666">MQQSPTISCPLKTTTEVDWITPLKNYIRTTYGDPEKYSEECATLNRLRQDMRGAGRDSAAGRDLLYRYYGQLELLDLRFPVEERGVRVGFTWYDAFTHKQTSQYSLAFEKASIIFNISAVHSCHAANQNRSEELGIKTAFHSFQASAGMFTYINENFLHAPSTDLSRETVKTLISIMLAQAQEVFLEKQIADGKKPGMLAKLAAQAGLLYSQAVEGVQENSQKGVFERVWLLVCQIKQNFMDSLSQHLQALADSENGNYGLAIARLHLAEDLAEGALRISRSFPNSPSTTSNLSQDTGPALVQITKRHLSQLQEKLIELIKENDFIYHQNVPAETSIPIIPKMPAAKAIPVQELYAGSDINRIIGPDIFQKIVPMSVTESASLYDEEKAKLVRAETEKCDLANAEMVAALDYLKLPGSLKLLKGGFENEIEVDDEFRTWCHDIAEKPETLEGRFAGLKRDKKKIVEVLDRSWKALDQEEIVCEKMRSKYFDDWTQQPSSRLTQTLRGDIRSYREAVDAAVGSDNQLFGQYRSVRDDIEEMRNSGQRAEEGMVDDLWMSKAGGLSNGFAGDRGGETLLDVDEGETGVTVLDQIERVEELLKKLNMIKRERAQVLKDLKEKIHNDDISNVLILNKKSIQNIEPQLFATELEKFRPHQNRLLQATHKQSALMKDLTAAYGDLLQDKRIRAEQSKYEALSRQRNSVLSKFKKTYQAFLDVWAGLDKARQFYTEMMETAESLEKNVETFVSNRRVEGAQLLSQIEQQKGSDVERERKLQGMMERMTMGQGEPPSSSKLPPKRPAPLAGVSPHSSHPSQGLGTPNHTQSPPGTPRYAPHQYGGYPTPTPPPPPPHPSASTGYQGGYQYPPPPNTNGYSRRDSYGQLPQAPRRDSYQSQNMQRRDSHQALPTSPPLATGPGSQQYHPGHYSSPPNMYAGQVQNYNPQNYNPQTYVPPPPPPGPPPQPGLNPRQSFGVLPQTAYQQQPPTPGQQGQGGYPQYAQQQGQQQQQDPWAGLAGWK</sequence>
<dbReference type="PANTHER" id="PTHR23030:SF30">
    <property type="entry name" value="TYROSINE-PROTEIN PHOSPHATASE NON-RECEPTOR TYPE 23"/>
    <property type="match status" value="1"/>
</dbReference>
<dbReference type="Proteomes" id="UP001447188">
    <property type="component" value="Unassembled WGS sequence"/>
</dbReference>
<evidence type="ECO:0000256" key="5">
    <source>
        <dbReference type="ARBA" id="ARBA00041284"/>
    </source>
</evidence>
<dbReference type="Pfam" id="PF13949">
    <property type="entry name" value="ALIX_LYPXL_bnd"/>
    <property type="match status" value="1"/>
</dbReference>
<gene>
    <name evidence="9" type="primary">BRO1</name>
    <name evidence="9" type="ORF">Q9L58_007230</name>
</gene>
<evidence type="ECO:0000256" key="3">
    <source>
        <dbReference type="ARBA" id="ARBA00022490"/>
    </source>
</evidence>
<evidence type="ECO:0000256" key="7">
    <source>
        <dbReference type="SAM" id="MobiDB-lite"/>
    </source>
</evidence>
<evidence type="ECO:0000256" key="4">
    <source>
        <dbReference type="ARBA" id="ARBA00022753"/>
    </source>
</evidence>
<dbReference type="CDD" id="cd09237">
    <property type="entry name" value="V_ScBro1_like"/>
    <property type="match status" value="1"/>
</dbReference>
<dbReference type="SMART" id="SM01041">
    <property type="entry name" value="BRO1"/>
    <property type="match status" value="1"/>
</dbReference>
<feature type="coiled-coil region" evidence="6">
    <location>
        <begin position="588"/>
        <end position="615"/>
    </location>
</feature>
<dbReference type="PANTHER" id="PTHR23030">
    <property type="entry name" value="PCD6 INTERACTING PROTEIN-RELATED"/>
    <property type="match status" value="1"/>
</dbReference>
<dbReference type="EMBL" id="JBBBZM010000111">
    <property type="protein sequence ID" value="KAL0633857.1"/>
    <property type="molecule type" value="Genomic_DNA"/>
</dbReference>
<evidence type="ECO:0000256" key="6">
    <source>
        <dbReference type="SAM" id="Coils"/>
    </source>
</evidence>
<feature type="region of interest" description="Disordered" evidence="7">
    <location>
        <begin position="781"/>
        <end position="1014"/>
    </location>
</feature>
<dbReference type="Pfam" id="PF03097">
    <property type="entry name" value="BRO1"/>
    <property type="match status" value="1"/>
</dbReference>
<feature type="compositionally biased region" description="Low complexity" evidence="7">
    <location>
        <begin position="932"/>
        <end position="946"/>
    </location>
</feature>
<dbReference type="CDD" id="cd09242">
    <property type="entry name" value="BRO1_ScBro1_like"/>
    <property type="match status" value="1"/>
</dbReference>